<sequence length="62" mass="7432">MFRFFNQEQDRANQTADDRKIDELMNEVGNELGIDRDSREKLSSEKARELGQRMKEEIKKRT</sequence>
<evidence type="ECO:0000313" key="3">
    <source>
        <dbReference type="Proteomes" id="UP001185012"/>
    </source>
</evidence>
<reference evidence="2 3" key="1">
    <citation type="submission" date="2023-07" db="EMBL/GenBank/DDBJ databases">
        <title>Genomic Encyclopedia of Type Strains, Phase IV (KMG-IV): sequencing the most valuable type-strain genomes for metagenomic binning, comparative biology and taxonomic classification.</title>
        <authorList>
            <person name="Goeker M."/>
        </authorList>
    </citation>
    <scope>NUCLEOTIDE SEQUENCE [LARGE SCALE GENOMIC DNA]</scope>
    <source>
        <strain evidence="2 3">DSM 45903</strain>
    </source>
</reference>
<accession>A0ABU1IJG0</accession>
<evidence type="ECO:0000256" key="1">
    <source>
        <dbReference type="SAM" id="MobiDB-lite"/>
    </source>
</evidence>
<feature type="compositionally biased region" description="Basic and acidic residues" evidence="1">
    <location>
        <begin position="8"/>
        <end position="20"/>
    </location>
</feature>
<name>A0ABU1IJG0_9BACL</name>
<gene>
    <name evidence="2" type="ORF">JOE21_000879</name>
</gene>
<proteinExistence type="predicted"/>
<dbReference type="EMBL" id="JAVDQG010000002">
    <property type="protein sequence ID" value="MDR6224888.1"/>
    <property type="molecule type" value="Genomic_DNA"/>
</dbReference>
<organism evidence="2 3">
    <name type="scientific">Desmospora profundinema</name>
    <dbReference type="NCBI Taxonomy" id="1571184"/>
    <lineage>
        <taxon>Bacteria</taxon>
        <taxon>Bacillati</taxon>
        <taxon>Bacillota</taxon>
        <taxon>Bacilli</taxon>
        <taxon>Bacillales</taxon>
        <taxon>Thermoactinomycetaceae</taxon>
        <taxon>Desmospora</taxon>
    </lineage>
</organism>
<evidence type="ECO:0000313" key="2">
    <source>
        <dbReference type="EMBL" id="MDR6224888.1"/>
    </source>
</evidence>
<dbReference type="Proteomes" id="UP001185012">
    <property type="component" value="Unassembled WGS sequence"/>
</dbReference>
<feature type="region of interest" description="Disordered" evidence="1">
    <location>
        <begin position="1"/>
        <end position="20"/>
    </location>
</feature>
<dbReference type="RefSeq" id="WP_309862820.1">
    <property type="nucleotide sequence ID" value="NZ_JAVDQG010000002.1"/>
</dbReference>
<protein>
    <submittedName>
        <fullName evidence="2">Uncharacterized protein</fullName>
    </submittedName>
</protein>
<feature type="region of interest" description="Disordered" evidence="1">
    <location>
        <begin position="35"/>
        <end position="62"/>
    </location>
</feature>
<comment type="caution">
    <text evidence="2">The sequence shown here is derived from an EMBL/GenBank/DDBJ whole genome shotgun (WGS) entry which is preliminary data.</text>
</comment>
<keyword evidence="3" id="KW-1185">Reference proteome</keyword>